<dbReference type="Pfam" id="PF02470">
    <property type="entry name" value="MlaD"/>
    <property type="match status" value="1"/>
</dbReference>
<dbReference type="STRING" id="394193.SAMN04489732_101436"/>
<keyword evidence="4" id="KW-1185">Reference proteome</keyword>
<reference evidence="3 4" key="1">
    <citation type="submission" date="2016-10" db="EMBL/GenBank/DDBJ databases">
        <authorList>
            <person name="de Groot N.N."/>
        </authorList>
    </citation>
    <scope>NUCLEOTIDE SEQUENCE [LARGE SCALE GENOMIC DNA]</scope>
    <source>
        <strain evidence="3 4">DSM 44993</strain>
    </source>
</reference>
<dbReference type="Pfam" id="PF11887">
    <property type="entry name" value="Mce4_CUP1"/>
    <property type="match status" value="1"/>
</dbReference>
<evidence type="ECO:0000313" key="4">
    <source>
        <dbReference type="Proteomes" id="UP000198582"/>
    </source>
</evidence>
<dbReference type="InterPro" id="IPR024516">
    <property type="entry name" value="Mce_C"/>
</dbReference>
<evidence type="ECO:0000259" key="2">
    <source>
        <dbReference type="Pfam" id="PF11887"/>
    </source>
</evidence>
<dbReference type="PANTHER" id="PTHR33371:SF18">
    <property type="entry name" value="MCE-FAMILY PROTEIN MCE3C"/>
    <property type="match status" value="1"/>
</dbReference>
<dbReference type="NCBIfam" id="TIGR00996">
    <property type="entry name" value="Mtu_fam_mce"/>
    <property type="match status" value="1"/>
</dbReference>
<feature type="domain" description="Mce/MlaD" evidence="1">
    <location>
        <begin position="37"/>
        <end position="110"/>
    </location>
</feature>
<feature type="domain" description="Mammalian cell entry C-terminal" evidence="2">
    <location>
        <begin position="116"/>
        <end position="321"/>
    </location>
</feature>
<name>A0A1H8QPF3_9PSEU</name>
<dbReference type="RefSeq" id="WP_091611632.1">
    <property type="nucleotide sequence ID" value="NZ_FOEF01000001.1"/>
</dbReference>
<dbReference type="InterPro" id="IPR003399">
    <property type="entry name" value="Mce/MlaD"/>
</dbReference>
<organism evidence="3 4">
    <name type="scientific">Amycolatopsis saalfeldensis</name>
    <dbReference type="NCBI Taxonomy" id="394193"/>
    <lineage>
        <taxon>Bacteria</taxon>
        <taxon>Bacillati</taxon>
        <taxon>Actinomycetota</taxon>
        <taxon>Actinomycetes</taxon>
        <taxon>Pseudonocardiales</taxon>
        <taxon>Pseudonocardiaceae</taxon>
        <taxon>Amycolatopsis</taxon>
    </lineage>
</organism>
<sequence>MRTAENPVRTALIGLVVLALAFVTALNAPDLPVIGDGTTYAAEFTEAAGLQTGNDVRIAGVKVGRVSSIGLNGDRVRVSFKVKGAWLGDTTAAAIKLKTVLGQKYLALDPEGGGDLDPDRPIPSSRTTVPYDLLPAFQQLSATVDNIDTGQLARGFDAISATFANTPADVRTALGGLSRLSDTIASRDRGLTRLLANTRQVSSTLADRDAEVQRLFTDGNQLLDEVRRRESAISALLAGSRELATQLSGLIEDDNRTLDPVLTQLDRLTSMLQRNQDALAEGIKAFAPFIRFATNLSGNGRWIDGYLCGLLPPSVGPLNEPGCFG</sequence>
<dbReference type="EMBL" id="FOEF01000001">
    <property type="protein sequence ID" value="SEO56072.1"/>
    <property type="molecule type" value="Genomic_DNA"/>
</dbReference>
<protein>
    <submittedName>
        <fullName evidence="3">Phospholipid/cholesterol/gamma-HCH transport system substrate-binding protein</fullName>
    </submittedName>
</protein>
<dbReference type="OrthoDB" id="5241191at2"/>
<dbReference type="PANTHER" id="PTHR33371">
    <property type="entry name" value="INTERMEMBRANE PHOSPHOLIPID TRANSPORT SYSTEM BINDING PROTEIN MLAD-RELATED"/>
    <property type="match status" value="1"/>
</dbReference>
<evidence type="ECO:0000313" key="3">
    <source>
        <dbReference type="EMBL" id="SEO56072.1"/>
    </source>
</evidence>
<gene>
    <name evidence="3" type="ORF">SAMN04489732_101436</name>
</gene>
<dbReference type="Proteomes" id="UP000198582">
    <property type="component" value="Unassembled WGS sequence"/>
</dbReference>
<dbReference type="InterPro" id="IPR005693">
    <property type="entry name" value="Mce"/>
</dbReference>
<dbReference type="PRINTS" id="PR01782">
    <property type="entry name" value="MCEVIRFACTOR"/>
</dbReference>
<dbReference type="GO" id="GO:0005576">
    <property type="term" value="C:extracellular region"/>
    <property type="evidence" value="ECO:0007669"/>
    <property type="project" value="TreeGrafter"/>
</dbReference>
<dbReference type="InterPro" id="IPR052336">
    <property type="entry name" value="MlaD_Phospholipid_Transporter"/>
</dbReference>
<proteinExistence type="predicted"/>
<accession>A0A1H8QPF3</accession>
<evidence type="ECO:0000259" key="1">
    <source>
        <dbReference type="Pfam" id="PF02470"/>
    </source>
</evidence>
<dbReference type="AlphaFoldDB" id="A0A1H8QPF3"/>